<dbReference type="InterPro" id="IPR029058">
    <property type="entry name" value="AB_hydrolase_fold"/>
</dbReference>
<dbReference type="GO" id="GO:0003847">
    <property type="term" value="F:1-alkyl-2-acetylglycerophosphocholine esterase activity"/>
    <property type="evidence" value="ECO:0007669"/>
    <property type="project" value="UniProtKB-EC"/>
</dbReference>
<evidence type="ECO:0000256" key="2">
    <source>
        <dbReference type="ARBA" id="ARBA00022801"/>
    </source>
</evidence>
<feature type="chain" id="PRO_5040384489" description="1-alkyl-2-acetylglycerophosphocholine esterase" evidence="5">
    <location>
        <begin position="23"/>
        <end position="443"/>
    </location>
</feature>
<protein>
    <recommendedName>
        <fullName evidence="1">1-alkyl-2-acetylglycerophosphocholine esterase</fullName>
        <ecNumber evidence="1">3.1.1.47</ecNumber>
    </recommendedName>
</protein>
<dbReference type="EMBL" id="WJXW01000012">
    <property type="protein sequence ID" value="KAF9731490.1"/>
    <property type="molecule type" value="Genomic_DNA"/>
</dbReference>
<dbReference type="Gene3D" id="3.40.50.1820">
    <property type="entry name" value="alpha/beta hydrolase"/>
    <property type="match status" value="1"/>
</dbReference>
<sequence length="443" mass="47651">MQKLRKTAWLLAVSQCRGAVLATSMPSTLGPFSPAMLTTQLIDYSHDAPFAPSDGIPRVLGLSIFYPTTTNTTVATSYWPPENAAEESEGDIASGVNITYQGLLSLTVPLAPPNTSIAAPPANASFSSWPVLLFSPAFGEARFLYTSLLRQISSNGYVVIAFETAYDTNVFVQANGTVVEGNSTLDNVSTEQATLSAEARAEDASFILDHTHENITWLIPGCKDTCVNTTNVGMFGHSIGGAASAVAIFADSRIIGGLNYDGALLGPVVQKGFTHRPFLIFGTQNQSRHDTGPLTTLTNWTTVWPRIKEAPKWWLLLNNSRHYTFSDLPLIAQTLGVKPNGTSVVAAQLTDADAQRSEKALVTYTTAFFKSVFTGKVQKLMKGRSKKWPEVVFDSVSLNEKSKNGGNGTDAQPVNNGVLEIQALGVGKAIGMVFLALFTVWYV</sequence>
<evidence type="ECO:0000313" key="7">
    <source>
        <dbReference type="Proteomes" id="UP000756921"/>
    </source>
</evidence>
<dbReference type="Proteomes" id="UP000756921">
    <property type="component" value="Unassembled WGS sequence"/>
</dbReference>
<feature type="signal peptide" evidence="5">
    <location>
        <begin position="1"/>
        <end position="22"/>
    </location>
</feature>
<keyword evidence="2" id="KW-0378">Hydrolase</keyword>
<dbReference type="SUPFAM" id="SSF53474">
    <property type="entry name" value="alpha/beta-Hydrolases"/>
    <property type="match status" value="1"/>
</dbReference>
<keyword evidence="5" id="KW-0732">Signal</keyword>
<name>A0A9P6GAM4_9PLEO</name>
<keyword evidence="7" id="KW-1185">Reference proteome</keyword>
<comment type="caution">
    <text evidence="6">The sequence shown here is derived from an EMBL/GenBank/DDBJ whole genome shotgun (WGS) entry which is preliminary data.</text>
</comment>
<dbReference type="PANTHER" id="PTHR10272">
    <property type="entry name" value="PLATELET-ACTIVATING FACTOR ACETYLHYDROLASE"/>
    <property type="match status" value="1"/>
</dbReference>
<accession>A0A9P6GAM4</accession>
<keyword evidence="3" id="KW-0442">Lipid degradation</keyword>
<organism evidence="6 7">
    <name type="scientific">Paraphaeosphaeria minitans</name>
    <dbReference type="NCBI Taxonomy" id="565426"/>
    <lineage>
        <taxon>Eukaryota</taxon>
        <taxon>Fungi</taxon>
        <taxon>Dikarya</taxon>
        <taxon>Ascomycota</taxon>
        <taxon>Pezizomycotina</taxon>
        <taxon>Dothideomycetes</taxon>
        <taxon>Pleosporomycetidae</taxon>
        <taxon>Pleosporales</taxon>
        <taxon>Massarineae</taxon>
        <taxon>Didymosphaeriaceae</taxon>
        <taxon>Paraphaeosphaeria</taxon>
    </lineage>
</organism>
<gene>
    <name evidence="6" type="ORF">PMIN01_10507</name>
</gene>
<evidence type="ECO:0000256" key="1">
    <source>
        <dbReference type="ARBA" id="ARBA00013201"/>
    </source>
</evidence>
<dbReference type="GO" id="GO:0016042">
    <property type="term" value="P:lipid catabolic process"/>
    <property type="evidence" value="ECO:0007669"/>
    <property type="project" value="UniProtKB-KW"/>
</dbReference>
<evidence type="ECO:0000313" key="6">
    <source>
        <dbReference type="EMBL" id="KAF9731490.1"/>
    </source>
</evidence>
<dbReference type="EC" id="3.1.1.47" evidence="1"/>
<dbReference type="AlphaFoldDB" id="A0A9P6GAM4"/>
<evidence type="ECO:0000256" key="3">
    <source>
        <dbReference type="ARBA" id="ARBA00022963"/>
    </source>
</evidence>
<keyword evidence="4" id="KW-0443">Lipid metabolism</keyword>
<reference evidence="6" key="1">
    <citation type="journal article" date="2020" name="Mol. Plant Microbe Interact.">
        <title>Genome Sequence of the Biocontrol Agent Coniothyrium minitans strain Conio (IMI 134523).</title>
        <authorList>
            <person name="Patel D."/>
            <person name="Shittu T.A."/>
            <person name="Baroncelli R."/>
            <person name="Muthumeenakshi S."/>
            <person name="Osborne T.H."/>
            <person name="Janganan T.K."/>
            <person name="Sreenivasaprasad S."/>
        </authorList>
    </citation>
    <scope>NUCLEOTIDE SEQUENCE</scope>
    <source>
        <strain evidence="6">Conio</strain>
    </source>
</reference>
<dbReference type="PANTHER" id="PTHR10272:SF14">
    <property type="entry name" value="PAF ACETYLHYDROLASE FAMILY PROTEIN"/>
    <property type="match status" value="1"/>
</dbReference>
<evidence type="ECO:0000256" key="4">
    <source>
        <dbReference type="ARBA" id="ARBA00023098"/>
    </source>
</evidence>
<dbReference type="OrthoDB" id="2363873at2759"/>
<proteinExistence type="predicted"/>
<evidence type="ECO:0000256" key="5">
    <source>
        <dbReference type="SAM" id="SignalP"/>
    </source>
</evidence>
<dbReference type="Pfam" id="PF03403">
    <property type="entry name" value="PAF-AH_p_II"/>
    <property type="match status" value="1"/>
</dbReference>